<protein>
    <submittedName>
        <fullName evidence="2">Uncharacterized protein</fullName>
    </submittedName>
</protein>
<dbReference type="Proteomes" id="UP000248039">
    <property type="component" value="Unassembled WGS sequence"/>
</dbReference>
<comment type="caution">
    <text evidence="2">The sequence shown here is derived from an EMBL/GenBank/DDBJ whole genome shotgun (WGS) entry which is preliminary data.</text>
</comment>
<evidence type="ECO:0000256" key="1">
    <source>
        <dbReference type="SAM" id="MobiDB-lite"/>
    </source>
</evidence>
<reference evidence="2 3" key="1">
    <citation type="submission" date="2018-03" db="EMBL/GenBank/DDBJ databases">
        <title>Bioinformatic expansion and discovery of thiopeptide antibiotics.</title>
        <authorList>
            <person name="Schwalen C.J."/>
            <person name="Hudson G.A."/>
            <person name="Mitchell D.A."/>
        </authorList>
    </citation>
    <scope>NUCLEOTIDE SEQUENCE [LARGE SCALE GENOMIC DNA]</scope>
    <source>
        <strain evidence="2 3">ATCC 21389</strain>
    </source>
</reference>
<accession>A0A2V4N004</accession>
<dbReference type="EMBL" id="PYBW01000074">
    <property type="protein sequence ID" value="PYC77042.1"/>
    <property type="molecule type" value="Genomic_DNA"/>
</dbReference>
<dbReference type="AlphaFoldDB" id="A0A2V4N004"/>
<feature type="region of interest" description="Disordered" evidence="1">
    <location>
        <begin position="1"/>
        <end position="21"/>
    </location>
</feature>
<sequence length="69" mass="6951">MSEPRYEAPVAPAQAGVASSPKSLLDQMQELLASVTADLADLGSDLEASGARAVDRLGAGDPAGGPITW</sequence>
<dbReference type="OrthoDB" id="4302878at2"/>
<gene>
    <name evidence="2" type="ORF">C7C46_20095</name>
</gene>
<evidence type="ECO:0000313" key="2">
    <source>
        <dbReference type="EMBL" id="PYC77042.1"/>
    </source>
</evidence>
<organism evidence="2 3">
    <name type="scientific">Streptomyces tateyamensis</name>
    <dbReference type="NCBI Taxonomy" id="565073"/>
    <lineage>
        <taxon>Bacteria</taxon>
        <taxon>Bacillati</taxon>
        <taxon>Actinomycetota</taxon>
        <taxon>Actinomycetes</taxon>
        <taxon>Kitasatosporales</taxon>
        <taxon>Streptomycetaceae</taxon>
        <taxon>Streptomyces</taxon>
    </lineage>
</organism>
<name>A0A2V4N004_9ACTN</name>
<evidence type="ECO:0000313" key="3">
    <source>
        <dbReference type="Proteomes" id="UP000248039"/>
    </source>
</evidence>
<keyword evidence="3" id="KW-1185">Reference proteome</keyword>
<proteinExistence type="predicted"/>